<proteinExistence type="predicted"/>
<dbReference type="STRING" id="1314782.A0A165U820"/>
<dbReference type="GO" id="GO:0016279">
    <property type="term" value="F:protein-lysine N-methyltransferase activity"/>
    <property type="evidence" value="ECO:0007669"/>
    <property type="project" value="TreeGrafter"/>
</dbReference>
<dbReference type="GO" id="GO:0005634">
    <property type="term" value="C:nucleus"/>
    <property type="evidence" value="ECO:0007669"/>
    <property type="project" value="TreeGrafter"/>
</dbReference>
<reference evidence="1 2" key="1">
    <citation type="journal article" date="2016" name="Mol. Biol. Evol.">
        <title>Comparative Genomics of Early-Diverging Mushroom-Forming Fungi Provides Insights into the Origins of Lignocellulose Decay Capabilities.</title>
        <authorList>
            <person name="Nagy L.G."/>
            <person name="Riley R."/>
            <person name="Tritt A."/>
            <person name="Adam C."/>
            <person name="Daum C."/>
            <person name="Floudas D."/>
            <person name="Sun H."/>
            <person name="Yadav J.S."/>
            <person name="Pangilinan J."/>
            <person name="Larsson K.H."/>
            <person name="Matsuura K."/>
            <person name="Barry K."/>
            <person name="Labutti K."/>
            <person name="Kuo R."/>
            <person name="Ohm R.A."/>
            <person name="Bhattacharya S.S."/>
            <person name="Shirouzu T."/>
            <person name="Yoshinaga Y."/>
            <person name="Martin F.M."/>
            <person name="Grigoriev I.V."/>
            <person name="Hibbett D.S."/>
        </authorList>
    </citation>
    <scope>NUCLEOTIDE SEQUENCE [LARGE SCALE GENOMIC DNA]</scope>
    <source>
        <strain evidence="1 2">HHB14362 ss-1</strain>
    </source>
</reference>
<dbReference type="InParanoid" id="A0A165U820"/>
<dbReference type="SUPFAM" id="SSF82199">
    <property type="entry name" value="SET domain"/>
    <property type="match status" value="1"/>
</dbReference>
<gene>
    <name evidence="1" type="ORF">NEOLEDRAFT_1130259</name>
</gene>
<dbReference type="InterPro" id="IPR050600">
    <property type="entry name" value="SETD3_SETD6_MTase"/>
</dbReference>
<dbReference type="OrthoDB" id="441812at2759"/>
<dbReference type="Gene3D" id="3.90.1410.10">
    <property type="entry name" value="set domain protein methyltransferase, domain 1"/>
    <property type="match status" value="1"/>
</dbReference>
<dbReference type="AlphaFoldDB" id="A0A165U820"/>
<organism evidence="1 2">
    <name type="scientific">Neolentinus lepideus HHB14362 ss-1</name>
    <dbReference type="NCBI Taxonomy" id="1314782"/>
    <lineage>
        <taxon>Eukaryota</taxon>
        <taxon>Fungi</taxon>
        <taxon>Dikarya</taxon>
        <taxon>Basidiomycota</taxon>
        <taxon>Agaricomycotina</taxon>
        <taxon>Agaricomycetes</taxon>
        <taxon>Gloeophyllales</taxon>
        <taxon>Gloeophyllaceae</taxon>
        <taxon>Neolentinus</taxon>
    </lineage>
</organism>
<keyword evidence="2" id="KW-1185">Reference proteome</keyword>
<dbReference type="PANTHER" id="PTHR13271:SF34">
    <property type="entry name" value="N-LYSINE METHYLTRANSFERASE SETD6"/>
    <property type="match status" value="1"/>
</dbReference>
<dbReference type="InterPro" id="IPR046341">
    <property type="entry name" value="SET_dom_sf"/>
</dbReference>
<sequence length="169" mass="18515">MDTSQKISKLLKWCREHEVEIDPRLDVAATATGIGVRAKRNCLAVPATLVKVPKTAVLSVRTCSLSRHISPIPYGHGAHLSLALALHGELALGKRSKWHGYLQSFPDAVDLALFWGTDRSHLLSDPQGISDGEEARAWLAGTEVERELRNYESGENILLMITTIPLSSP</sequence>
<dbReference type="EMBL" id="KV425560">
    <property type="protein sequence ID" value="KZT27781.1"/>
    <property type="molecule type" value="Genomic_DNA"/>
</dbReference>
<protein>
    <recommendedName>
        <fullName evidence="3">SET domain-containing protein</fullName>
    </recommendedName>
</protein>
<evidence type="ECO:0000313" key="1">
    <source>
        <dbReference type="EMBL" id="KZT27781.1"/>
    </source>
</evidence>
<name>A0A165U820_9AGAM</name>
<evidence type="ECO:0008006" key="3">
    <source>
        <dbReference type="Google" id="ProtNLM"/>
    </source>
</evidence>
<evidence type="ECO:0000313" key="2">
    <source>
        <dbReference type="Proteomes" id="UP000076761"/>
    </source>
</evidence>
<dbReference type="Proteomes" id="UP000076761">
    <property type="component" value="Unassembled WGS sequence"/>
</dbReference>
<accession>A0A165U820</accession>
<dbReference type="PANTHER" id="PTHR13271">
    <property type="entry name" value="UNCHARACTERIZED PUTATIVE METHYLTRANSFERASE"/>
    <property type="match status" value="1"/>
</dbReference>